<dbReference type="GO" id="GO:0000981">
    <property type="term" value="F:DNA-binding transcription factor activity, RNA polymerase II-specific"/>
    <property type="evidence" value="ECO:0007669"/>
    <property type="project" value="TreeGrafter"/>
</dbReference>
<dbReference type="InterPro" id="IPR013087">
    <property type="entry name" value="Znf_C2H2_type"/>
</dbReference>
<evidence type="ECO:0000256" key="4">
    <source>
        <dbReference type="ARBA" id="ARBA00022771"/>
    </source>
</evidence>
<comment type="caution">
    <text evidence="10">The sequence shown here is derived from an EMBL/GenBank/DDBJ whole genome shotgun (WGS) entry which is preliminary data.</text>
</comment>
<dbReference type="SUPFAM" id="SSF57667">
    <property type="entry name" value="beta-beta-alpha zinc fingers"/>
    <property type="match status" value="2"/>
</dbReference>
<gene>
    <name evidence="10" type="ORF">JRQ81_012284</name>
</gene>
<sequence>MVIQKRKAARKSSAGEKGFIQQLYLTKHGQSIQAGPKPHTCSECGKGFNYQTNLKVHQRVHTGEKPYECPECGKAFGYSTNLKSHLRIHTEEMLYDCLECGKAFSSLTKFRWHERVHRKKPPPCLDGPKETASGTTNLKARQHLDSAGRRPTCALSAGRCSITA</sequence>
<dbReference type="GO" id="GO:0005634">
    <property type="term" value="C:nucleus"/>
    <property type="evidence" value="ECO:0007669"/>
    <property type="project" value="UniProtKB-SubCell"/>
</dbReference>
<comment type="subcellular location">
    <subcellularLocation>
        <location evidence="1">Nucleus</location>
    </subcellularLocation>
</comment>
<keyword evidence="3" id="KW-0677">Repeat</keyword>
<evidence type="ECO:0000259" key="9">
    <source>
        <dbReference type="PROSITE" id="PS50157"/>
    </source>
</evidence>
<dbReference type="SMART" id="SM00355">
    <property type="entry name" value="ZnF_C2H2"/>
    <property type="match status" value="3"/>
</dbReference>
<evidence type="ECO:0000256" key="5">
    <source>
        <dbReference type="ARBA" id="ARBA00022833"/>
    </source>
</evidence>
<evidence type="ECO:0000256" key="8">
    <source>
        <dbReference type="PROSITE-ProRule" id="PRU00042"/>
    </source>
</evidence>
<feature type="domain" description="C2H2-type" evidence="9">
    <location>
        <begin position="95"/>
        <end position="122"/>
    </location>
</feature>
<dbReference type="GO" id="GO:0000978">
    <property type="term" value="F:RNA polymerase II cis-regulatory region sequence-specific DNA binding"/>
    <property type="evidence" value="ECO:0007669"/>
    <property type="project" value="TreeGrafter"/>
</dbReference>
<evidence type="ECO:0000256" key="3">
    <source>
        <dbReference type="ARBA" id="ARBA00022737"/>
    </source>
</evidence>
<dbReference type="GO" id="GO:0008270">
    <property type="term" value="F:zinc ion binding"/>
    <property type="evidence" value="ECO:0007669"/>
    <property type="project" value="UniProtKB-KW"/>
</dbReference>
<dbReference type="Pfam" id="PF00096">
    <property type="entry name" value="zf-C2H2"/>
    <property type="match status" value="1"/>
</dbReference>
<dbReference type="PROSITE" id="PS50157">
    <property type="entry name" value="ZINC_FINGER_C2H2_2"/>
    <property type="match status" value="3"/>
</dbReference>
<keyword evidence="7" id="KW-0539">Nucleus</keyword>
<dbReference type="PANTHER" id="PTHR23226">
    <property type="entry name" value="ZINC FINGER AND SCAN DOMAIN-CONTAINING"/>
    <property type="match status" value="1"/>
</dbReference>
<feature type="domain" description="C2H2-type" evidence="9">
    <location>
        <begin position="67"/>
        <end position="94"/>
    </location>
</feature>
<evidence type="ECO:0000313" key="10">
    <source>
        <dbReference type="EMBL" id="KAJ7303341.1"/>
    </source>
</evidence>
<keyword evidence="4 8" id="KW-0863">Zinc-finger</keyword>
<feature type="domain" description="C2H2-type" evidence="9">
    <location>
        <begin position="39"/>
        <end position="66"/>
    </location>
</feature>
<evidence type="ECO:0000256" key="6">
    <source>
        <dbReference type="ARBA" id="ARBA00023125"/>
    </source>
</evidence>
<evidence type="ECO:0000256" key="1">
    <source>
        <dbReference type="ARBA" id="ARBA00004123"/>
    </source>
</evidence>
<dbReference type="PROSITE" id="PS00028">
    <property type="entry name" value="ZINC_FINGER_C2H2_1"/>
    <property type="match status" value="3"/>
</dbReference>
<keyword evidence="11" id="KW-1185">Reference proteome</keyword>
<dbReference type="Proteomes" id="UP001142489">
    <property type="component" value="Unassembled WGS sequence"/>
</dbReference>
<evidence type="ECO:0000256" key="7">
    <source>
        <dbReference type="ARBA" id="ARBA00023242"/>
    </source>
</evidence>
<dbReference type="FunFam" id="3.30.160.60:FF:000478">
    <property type="entry name" value="Zinc finger protein 133"/>
    <property type="match status" value="1"/>
</dbReference>
<dbReference type="PANTHER" id="PTHR23226:SF416">
    <property type="entry name" value="FI01424P"/>
    <property type="match status" value="1"/>
</dbReference>
<dbReference type="Gene3D" id="3.30.160.60">
    <property type="entry name" value="Classic Zinc Finger"/>
    <property type="match status" value="3"/>
</dbReference>
<protein>
    <recommendedName>
        <fullName evidence="9">C2H2-type domain-containing protein</fullName>
    </recommendedName>
</protein>
<dbReference type="FunFam" id="3.30.160.60:FF:000176">
    <property type="entry name" value="zinc finger protein 70"/>
    <property type="match status" value="1"/>
</dbReference>
<keyword evidence="2" id="KW-0479">Metal-binding</keyword>
<accession>A0A9Q0X8T1</accession>
<keyword evidence="5" id="KW-0862">Zinc</keyword>
<reference evidence="10" key="1">
    <citation type="journal article" date="2023" name="DNA Res.">
        <title>Chromosome-level genome assembly of Phrynocephalus forsythii using third-generation DNA sequencing and Hi-C analysis.</title>
        <authorList>
            <person name="Qi Y."/>
            <person name="Zhao W."/>
            <person name="Zhao Y."/>
            <person name="Niu C."/>
            <person name="Cao S."/>
            <person name="Zhang Y."/>
        </authorList>
    </citation>
    <scope>NUCLEOTIDE SEQUENCE</scope>
    <source>
        <tissue evidence="10">Muscle</tissue>
    </source>
</reference>
<evidence type="ECO:0000256" key="2">
    <source>
        <dbReference type="ARBA" id="ARBA00022723"/>
    </source>
</evidence>
<dbReference type="EMBL" id="JAPFRF010000024">
    <property type="protein sequence ID" value="KAJ7303341.1"/>
    <property type="molecule type" value="Genomic_DNA"/>
</dbReference>
<name>A0A9Q0X8T1_9SAUR</name>
<organism evidence="10 11">
    <name type="scientific">Phrynocephalus forsythii</name>
    <dbReference type="NCBI Taxonomy" id="171643"/>
    <lineage>
        <taxon>Eukaryota</taxon>
        <taxon>Metazoa</taxon>
        <taxon>Chordata</taxon>
        <taxon>Craniata</taxon>
        <taxon>Vertebrata</taxon>
        <taxon>Euteleostomi</taxon>
        <taxon>Lepidosauria</taxon>
        <taxon>Squamata</taxon>
        <taxon>Bifurcata</taxon>
        <taxon>Unidentata</taxon>
        <taxon>Episquamata</taxon>
        <taxon>Toxicofera</taxon>
        <taxon>Iguania</taxon>
        <taxon>Acrodonta</taxon>
        <taxon>Agamidae</taxon>
        <taxon>Agaminae</taxon>
        <taxon>Phrynocephalus</taxon>
    </lineage>
</organism>
<evidence type="ECO:0000313" key="11">
    <source>
        <dbReference type="Proteomes" id="UP001142489"/>
    </source>
</evidence>
<dbReference type="InterPro" id="IPR036236">
    <property type="entry name" value="Znf_C2H2_sf"/>
</dbReference>
<dbReference type="FunFam" id="3.30.160.60:FF:002343">
    <property type="entry name" value="Zinc finger protein 33A"/>
    <property type="match status" value="1"/>
</dbReference>
<proteinExistence type="predicted"/>
<dbReference type="AlphaFoldDB" id="A0A9Q0X8T1"/>
<dbReference type="Pfam" id="PF13465">
    <property type="entry name" value="zf-H2C2_2"/>
    <property type="match status" value="1"/>
</dbReference>
<keyword evidence="6" id="KW-0238">DNA-binding</keyword>
<dbReference type="OrthoDB" id="10027876at2759"/>